<dbReference type="AlphaFoldDB" id="A0A4U0UT81"/>
<evidence type="ECO:0000256" key="1">
    <source>
        <dbReference type="ARBA" id="ARBA00005564"/>
    </source>
</evidence>
<proteinExistence type="inferred from homology"/>
<evidence type="ECO:0000313" key="4">
    <source>
        <dbReference type="EMBL" id="TKA39180.1"/>
    </source>
</evidence>
<comment type="caution">
    <text evidence="4">The sequence shown here is derived from an EMBL/GenBank/DDBJ whole genome shotgun (WGS) entry which is preliminary data.</text>
</comment>
<comment type="similarity">
    <text evidence="1">Belongs to the cycloisomerase 2 family.</text>
</comment>
<dbReference type="OrthoDB" id="9972196at2759"/>
<dbReference type="STRING" id="329885.A0A4U0UT81"/>
<dbReference type="Pfam" id="PF10282">
    <property type="entry name" value="Lactonase"/>
    <property type="match status" value="1"/>
</dbReference>
<dbReference type="InterPro" id="IPR050282">
    <property type="entry name" value="Cycloisomerase_2"/>
</dbReference>
<name>A0A4U0UT81_9PEZI</name>
<keyword evidence="3" id="KW-0732">Signal</keyword>
<dbReference type="InterPro" id="IPR011048">
    <property type="entry name" value="Haem_d1_sf"/>
</dbReference>
<sequence>MFNSVSSALAAVLLARCVLGMNLFVSHYSGKVYTLTYQPSSSGKNGTLSIDNSVAGCGNMPTWLTLDHTSKSLYCFDESSNSGVVSSFDVTGATPKLTGQAKTSGGDVHGWLYGGSDGQGFLSTAEYGESSISTYKLPLTSSSKALQKDTFTMSGKGPVPSRQDAPHPHSTITDPTGQYLIVPDLGADLIRIFSINATSGKLTTCTPAKAGAGDGPRHGVWWSPNDATVAGLMLYTVNELGNSVTGWQVSYPHSGCLSLTKTQTLSTYESGAPPSSTLPVKAAEVHVRGNYLYAANRNDQTFGSGQDSLVTYNISSTGVLDFVEATNAHAWYPRTFSVNQAGDMIAVGGQTSSNVAIIARNTVTGRLGGLLASIDVATPGTDGGEDGLSAVVWNMSSTMNLRLPVPAS</sequence>
<protein>
    <recommendedName>
        <fullName evidence="6">6-phosphogluconolactonase</fullName>
    </recommendedName>
</protein>
<feature type="chain" id="PRO_5020401216" description="6-phosphogluconolactonase" evidence="3">
    <location>
        <begin position="21"/>
        <end position="408"/>
    </location>
</feature>
<feature type="signal peptide" evidence="3">
    <location>
        <begin position="1"/>
        <end position="20"/>
    </location>
</feature>
<evidence type="ECO:0000256" key="3">
    <source>
        <dbReference type="SAM" id="SignalP"/>
    </source>
</evidence>
<accession>A0A4U0UT81</accession>
<evidence type="ECO:0000256" key="2">
    <source>
        <dbReference type="SAM" id="MobiDB-lite"/>
    </source>
</evidence>
<reference evidence="4 5" key="1">
    <citation type="submission" date="2017-03" db="EMBL/GenBank/DDBJ databases">
        <title>Genomes of endolithic fungi from Antarctica.</title>
        <authorList>
            <person name="Coleine C."/>
            <person name="Masonjones S."/>
            <person name="Stajich J.E."/>
        </authorList>
    </citation>
    <scope>NUCLEOTIDE SEQUENCE [LARGE SCALE GENOMIC DNA]</scope>
    <source>
        <strain evidence="4 5">CCFEE 5311</strain>
    </source>
</reference>
<organism evidence="4 5">
    <name type="scientific">Friedmanniomyces endolithicus</name>
    <dbReference type="NCBI Taxonomy" id="329885"/>
    <lineage>
        <taxon>Eukaryota</taxon>
        <taxon>Fungi</taxon>
        <taxon>Dikarya</taxon>
        <taxon>Ascomycota</taxon>
        <taxon>Pezizomycotina</taxon>
        <taxon>Dothideomycetes</taxon>
        <taxon>Dothideomycetidae</taxon>
        <taxon>Mycosphaerellales</taxon>
        <taxon>Teratosphaeriaceae</taxon>
        <taxon>Friedmanniomyces</taxon>
    </lineage>
</organism>
<dbReference type="PANTHER" id="PTHR30344:SF1">
    <property type="entry name" value="6-PHOSPHOGLUCONOLACTONASE"/>
    <property type="match status" value="1"/>
</dbReference>
<evidence type="ECO:0008006" key="6">
    <source>
        <dbReference type="Google" id="ProtNLM"/>
    </source>
</evidence>
<dbReference type="GO" id="GO:0017057">
    <property type="term" value="F:6-phosphogluconolactonase activity"/>
    <property type="evidence" value="ECO:0007669"/>
    <property type="project" value="TreeGrafter"/>
</dbReference>
<dbReference type="Gene3D" id="2.130.10.10">
    <property type="entry name" value="YVTN repeat-like/Quinoprotein amine dehydrogenase"/>
    <property type="match status" value="1"/>
</dbReference>
<dbReference type="Proteomes" id="UP000310066">
    <property type="component" value="Unassembled WGS sequence"/>
</dbReference>
<feature type="region of interest" description="Disordered" evidence="2">
    <location>
        <begin position="154"/>
        <end position="176"/>
    </location>
</feature>
<dbReference type="EMBL" id="NAJP01000040">
    <property type="protein sequence ID" value="TKA39180.1"/>
    <property type="molecule type" value="Genomic_DNA"/>
</dbReference>
<dbReference type="SUPFAM" id="SSF51004">
    <property type="entry name" value="C-terminal (heme d1) domain of cytochrome cd1-nitrite reductase"/>
    <property type="match status" value="1"/>
</dbReference>
<dbReference type="PANTHER" id="PTHR30344">
    <property type="entry name" value="6-PHOSPHOGLUCONOLACTONASE-RELATED"/>
    <property type="match status" value="1"/>
</dbReference>
<evidence type="ECO:0000313" key="5">
    <source>
        <dbReference type="Proteomes" id="UP000310066"/>
    </source>
</evidence>
<dbReference type="InterPro" id="IPR019405">
    <property type="entry name" value="Lactonase_7-beta_prop"/>
</dbReference>
<dbReference type="InterPro" id="IPR015943">
    <property type="entry name" value="WD40/YVTN_repeat-like_dom_sf"/>
</dbReference>
<gene>
    <name evidence="4" type="ORF">B0A54_08489</name>
</gene>